<proteinExistence type="predicted"/>
<dbReference type="InterPro" id="IPR012337">
    <property type="entry name" value="RNaseH-like_sf"/>
</dbReference>
<evidence type="ECO:0000256" key="1">
    <source>
        <dbReference type="SAM" id="Phobius"/>
    </source>
</evidence>
<keyword evidence="1" id="KW-0812">Transmembrane</keyword>
<dbReference type="SUPFAM" id="SSF53098">
    <property type="entry name" value="Ribonuclease H-like"/>
    <property type="match status" value="1"/>
</dbReference>
<dbReference type="Pfam" id="PF01609">
    <property type="entry name" value="DDE_Tnp_1"/>
    <property type="match status" value="1"/>
</dbReference>
<sequence length="432" mass="50113">MHINLRIIKIILKSIQYRNKELLLALIKAELISSSGYLTELAMIVNPKKYHRIQKLFSRVKFDYVGIQIKIIVMILLIFKITKVSISIDDSIVYRSRKKKVPNGHNQFEHAQKANRSSFVFGQKWLAFGLIIRIGGITITLPLFIYLVKPKKNLISTTIVIQKLIKDVIKRKGLSLEVEILTDSWFARGRLILRAKHRYNFSTISMARKDLVICKIPEVPKKKKEGRPKKYGDKIQPKLEDLSQGLTLFIYGKEVNIKYKEVVAKARFLKGEVIKAVWVSFDESQSLRLLIATDTELSAEEIIKRYAQRWDIESMFNELKNRFRFKDIMMHTSQSYYQFLYFKIWCFIIIKLSSIKFKSKIKNYIEDFLPWRVHHKKGVTITAGSTKLALRGVFSTLHMGLFSPKVDKNIDGTFKDNAFIGFSLDGGYALTG</sequence>
<dbReference type="InterPro" id="IPR002559">
    <property type="entry name" value="Transposase_11"/>
</dbReference>
<organism evidence="3">
    <name type="scientific">uncultured Sulfurovum sp</name>
    <dbReference type="NCBI Taxonomy" id="269237"/>
    <lineage>
        <taxon>Bacteria</taxon>
        <taxon>Pseudomonadati</taxon>
        <taxon>Campylobacterota</taxon>
        <taxon>Epsilonproteobacteria</taxon>
        <taxon>Campylobacterales</taxon>
        <taxon>Sulfurovaceae</taxon>
        <taxon>Sulfurovum</taxon>
        <taxon>environmental samples</taxon>
    </lineage>
</organism>
<feature type="transmembrane region" description="Helical" evidence="1">
    <location>
        <begin position="125"/>
        <end position="148"/>
    </location>
</feature>
<feature type="transmembrane region" description="Helical" evidence="1">
    <location>
        <begin position="65"/>
        <end position="88"/>
    </location>
</feature>
<feature type="domain" description="Transposase IS4-like" evidence="2">
    <location>
        <begin position="177"/>
        <end position="346"/>
    </location>
</feature>
<accession>A0A6S6U1X9</accession>
<keyword evidence="1" id="KW-1133">Transmembrane helix</keyword>
<keyword evidence="1" id="KW-0472">Membrane</keyword>
<evidence type="ECO:0000259" key="2">
    <source>
        <dbReference type="Pfam" id="PF01609"/>
    </source>
</evidence>
<evidence type="ECO:0000313" key="3">
    <source>
        <dbReference type="EMBL" id="CAA6821466.1"/>
    </source>
</evidence>
<dbReference type="GO" id="GO:0004803">
    <property type="term" value="F:transposase activity"/>
    <property type="evidence" value="ECO:0007669"/>
    <property type="project" value="InterPro"/>
</dbReference>
<name>A0A6S6U1X9_9BACT</name>
<dbReference type="EMBL" id="CACVAP010000099">
    <property type="protein sequence ID" value="CAA6821466.1"/>
    <property type="molecule type" value="Genomic_DNA"/>
</dbReference>
<dbReference type="GO" id="GO:0006313">
    <property type="term" value="P:DNA transposition"/>
    <property type="evidence" value="ECO:0007669"/>
    <property type="project" value="InterPro"/>
</dbReference>
<dbReference type="AlphaFoldDB" id="A0A6S6U1X9"/>
<dbReference type="GO" id="GO:0003677">
    <property type="term" value="F:DNA binding"/>
    <property type="evidence" value="ECO:0007669"/>
    <property type="project" value="InterPro"/>
</dbReference>
<feature type="transmembrane region" description="Helical" evidence="1">
    <location>
        <begin position="21"/>
        <end position="45"/>
    </location>
</feature>
<reference evidence="3" key="1">
    <citation type="submission" date="2020-01" db="EMBL/GenBank/DDBJ databases">
        <authorList>
            <person name="Meier V. D."/>
            <person name="Meier V D."/>
        </authorList>
    </citation>
    <scope>NUCLEOTIDE SEQUENCE</scope>
    <source>
        <strain evidence="3">HLG_WM_MAG_06</strain>
    </source>
</reference>
<gene>
    <name evidence="3" type="ORF">HELGO_WM25995</name>
</gene>
<protein>
    <recommendedName>
        <fullName evidence="2">Transposase IS4-like domain-containing protein</fullName>
    </recommendedName>
</protein>